<keyword evidence="2" id="KW-0813">Transport</keyword>
<sequence length="494" mass="53638">MERAPATGETARDVHRVPERPRAVVVALITLTSLFLYADQNLIAPNMSAIARDFNMSDEEKDVKLGGLLQLAFFVVGSPASLVVGYYADRAARVRLFFWTTLIGEGPCLATYWVKTYWQLFALRACTGVAVGGCLPLLFSLCGDLFSASERSYVASFLTIATGAGIALGQLISGTVGPAYGWRLPFILTSVPAIFFATVMLLYVDEPKRGAQEEEVHRRSIRRPPASSEATTTTAQSSPDAREDGPVEDLNVSYNAKMNWKKARRQLRVKTNLLVFAQGLPGTVPWGVFNAYFVDFLHKQKGMSVQEATGAVTVFGVGSAIGTIIGGVVGQRVYNRRKSTLPVLMGTTTAIGALPAYYFLNVNDYGPQRAGLYCTCFIAGIFSSFTPPNVRAILLNVNPPETRGSVFGFYSQIDDVGKGAGPALVAVFILSMGRRVAFNLAFSFWFLCAVLLACIAFTIDSDVEQEQRDVLEGLNEEADEEADEKRDGDGLSSL</sequence>
<feature type="domain" description="Major facilitator superfamily (MFS) profile" evidence="9">
    <location>
        <begin position="25"/>
        <end position="466"/>
    </location>
</feature>
<accession>A0A1Y5IHX1</accession>
<dbReference type="EMBL" id="CAID01000015">
    <property type="protein sequence ID" value="CEG01728.1"/>
    <property type="molecule type" value="Genomic_DNA"/>
</dbReference>
<dbReference type="Proteomes" id="UP000195557">
    <property type="component" value="Unassembled WGS sequence"/>
</dbReference>
<feature type="transmembrane region" description="Helical" evidence="8">
    <location>
        <begin position="184"/>
        <end position="204"/>
    </location>
</feature>
<evidence type="ECO:0000256" key="2">
    <source>
        <dbReference type="ARBA" id="ARBA00022448"/>
    </source>
</evidence>
<evidence type="ECO:0000259" key="9">
    <source>
        <dbReference type="PROSITE" id="PS50850"/>
    </source>
</evidence>
<dbReference type="InterPro" id="IPR020846">
    <property type="entry name" value="MFS_dom"/>
</dbReference>
<dbReference type="PANTHER" id="PTHR23505">
    <property type="entry name" value="SPINSTER"/>
    <property type="match status" value="1"/>
</dbReference>
<dbReference type="Proteomes" id="UP000009170">
    <property type="component" value="Unassembled WGS sequence"/>
</dbReference>
<dbReference type="Pfam" id="PF07690">
    <property type="entry name" value="MFS_1"/>
    <property type="match status" value="2"/>
</dbReference>
<feature type="transmembrane region" description="Helical" evidence="8">
    <location>
        <begin position="68"/>
        <end position="89"/>
    </location>
</feature>
<evidence type="ECO:0000256" key="5">
    <source>
        <dbReference type="ARBA" id="ARBA00023136"/>
    </source>
</evidence>
<dbReference type="InterPro" id="IPR036259">
    <property type="entry name" value="MFS_trans_sf"/>
</dbReference>
<feature type="transmembrane region" description="Helical" evidence="8">
    <location>
        <begin position="120"/>
        <end position="141"/>
    </location>
</feature>
<feature type="transmembrane region" description="Helical" evidence="8">
    <location>
        <begin position="436"/>
        <end position="459"/>
    </location>
</feature>
<dbReference type="FunCoup" id="A0A096P9W7">
    <property type="interactions" value="70"/>
</dbReference>
<keyword evidence="4 8" id="KW-1133">Transmembrane helix</keyword>
<evidence type="ECO:0000313" key="10">
    <source>
        <dbReference type="EMBL" id="CEG01728.1"/>
    </source>
</evidence>
<dbReference type="PANTHER" id="PTHR23505:SF79">
    <property type="entry name" value="PROTEIN SPINSTER"/>
    <property type="match status" value="1"/>
</dbReference>
<name>A0A096P9W7_OSTTA</name>
<evidence type="ECO:0000313" key="12">
    <source>
        <dbReference type="Proteomes" id="UP000009170"/>
    </source>
</evidence>
<dbReference type="InParanoid" id="A0A096P9W7"/>
<dbReference type="InterPro" id="IPR044770">
    <property type="entry name" value="MFS_spinster-like"/>
</dbReference>
<accession>A0A454XV62</accession>
<gene>
    <name evidence="11" type="ORF">BE221DRAFT_196711</name>
    <name evidence="10" type="ORF">OT_ostta15g01050</name>
</gene>
<reference evidence="10" key="2">
    <citation type="journal article" date="2014" name="BMC Genomics">
        <title>An improved genome of the model marine alga Ostreococcus tauri unfolds by assessing Illumina de novo assemblies.</title>
        <authorList>
            <person name="Blanc-Mathieu R."/>
            <person name="Verhelst B."/>
            <person name="Derelle E."/>
            <person name="Rombauts S."/>
            <person name="Bouget F.Y."/>
            <person name="Carre I."/>
            <person name="Chateau A."/>
            <person name="Eyre-Walker A."/>
            <person name="Grimsley N."/>
            <person name="Moreau H."/>
            <person name="Piegu B."/>
            <person name="Rivals E."/>
            <person name="Schackwitz W."/>
            <person name="Van de Peer Y."/>
            <person name="Piganeau G."/>
        </authorList>
    </citation>
    <scope>NUCLEOTIDE SEQUENCE</scope>
    <source>
        <strain evidence="10">RCC4221</strain>
    </source>
</reference>
<dbReference type="PROSITE" id="PS50850">
    <property type="entry name" value="MFS"/>
    <property type="match status" value="1"/>
</dbReference>
<comment type="similarity">
    <text evidence="6">Belongs to the major facilitator superfamily. Spinster (TC 2.A.1.49) family.</text>
</comment>
<feature type="transmembrane region" description="Helical" evidence="8">
    <location>
        <begin position="271"/>
        <end position="289"/>
    </location>
</feature>
<feature type="region of interest" description="Disordered" evidence="7">
    <location>
        <begin position="470"/>
        <end position="494"/>
    </location>
</feature>
<evidence type="ECO:0000256" key="8">
    <source>
        <dbReference type="SAM" id="Phobius"/>
    </source>
</evidence>
<feature type="transmembrane region" description="Helical" evidence="8">
    <location>
        <begin position="153"/>
        <end position="172"/>
    </location>
</feature>
<protein>
    <submittedName>
        <fullName evidence="10">Major facilitator superfamily domain, general substrate transporter</fullName>
    </submittedName>
    <submittedName>
        <fullName evidence="11">Putative permease</fullName>
    </submittedName>
</protein>
<organism evidence="10 12">
    <name type="scientific">Ostreococcus tauri</name>
    <name type="common">Marine green alga</name>
    <dbReference type="NCBI Taxonomy" id="70448"/>
    <lineage>
        <taxon>Eukaryota</taxon>
        <taxon>Viridiplantae</taxon>
        <taxon>Chlorophyta</taxon>
        <taxon>Mamiellophyceae</taxon>
        <taxon>Mamiellales</taxon>
        <taxon>Bathycoccaceae</taxon>
        <taxon>Ostreococcus</taxon>
    </lineage>
</organism>
<feature type="compositionally biased region" description="Basic and acidic residues" evidence="7">
    <location>
        <begin position="483"/>
        <end position="494"/>
    </location>
</feature>
<feature type="compositionally biased region" description="Low complexity" evidence="7">
    <location>
        <begin position="224"/>
        <end position="239"/>
    </location>
</feature>
<reference evidence="10 12" key="1">
    <citation type="journal article" date="2006" name="Proc. Natl. Acad. Sci. U.S.A.">
        <title>Genome analysis of the smallest free-living eukaryote Ostreococcus tauri unveils many unique features.</title>
        <authorList>
            <person name="Derelle E."/>
            <person name="Ferraz C."/>
            <person name="Rombauts S."/>
            <person name="Rouze P."/>
            <person name="Worden A.Z."/>
            <person name="Robbens S."/>
            <person name="Partensky F."/>
            <person name="Degroeve S."/>
            <person name="Echeynie S."/>
            <person name="Cooke R."/>
            <person name="Saeys Y."/>
            <person name="Wuyts J."/>
            <person name="Jabbari K."/>
            <person name="Bowler C."/>
            <person name="Panaud O."/>
            <person name="Piegu B."/>
            <person name="Ball S.G."/>
            <person name="Ral J.-P."/>
            <person name="Bouget F.-Y."/>
            <person name="Piganeau G."/>
            <person name="De Baets B."/>
            <person name="Picard A."/>
            <person name="Delseny M."/>
            <person name="Demaille J."/>
            <person name="Van de Peer Y."/>
            <person name="Moreau H."/>
        </authorList>
    </citation>
    <scope>NUCLEOTIDE SEQUENCE [LARGE SCALE GENOMIC DNA]</scope>
    <source>
        <strain evidence="10 12">OTTH0595</strain>
    </source>
</reference>
<feature type="transmembrane region" description="Helical" evidence="8">
    <location>
        <begin position="309"/>
        <end position="329"/>
    </location>
</feature>
<evidence type="ECO:0000256" key="1">
    <source>
        <dbReference type="ARBA" id="ARBA00004141"/>
    </source>
</evidence>
<dbReference type="EMBL" id="KZ155771">
    <property type="protein sequence ID" value="OUS49166.1"/>
    <property type="molecule type" value="Genomic_DNA"/>
</dbReference>
<keyword evidence="12" id="KW-1185">Reference proteome</keyword>
<dbReference type="GO" id="GO:0016020">
    <property type="term" value="C:membrane"/>
    <property type="evidence" value="ECO:0007669"/>
    <property type="project" value="UniProtKB-SubCell"/>
</dbReference>
<keyword evidence="3 8" id="KW-0812">Transmembrane</keyword>
<dbReference type="OrthoDB" id="440755at2759"/>
<evidence type="ECO:0000256" key="7">
    <source>
        <dbReference type="SAM" id="MobiDB-lite"/>
    </source>
</evidence>
<evidence type="ECO:0000313" key="11">
    <source>
        <dbReference type="EMBL" id="OUS49166.1"/>
    </source>
</evidence>
<dbReference type="Gene3D" id="1.20.1250.20">
    <property type="entry name" value="MFS general substrate transporter like domains"/>
    <property type="match status" value="1"/>
</dbReference>
<comment type="subcellular location">
    <subcellularLocation>
        <location evidence="1">Membrane</location>
        <topology evidence="1">Multi-pass membrane protein</topology>
    </subcellularLocation>
</comment>
<evidence type="ECO:0000256" key="4">
    <source>
        <dbReference type="ARBA" id="ARBA00022989"/>
    </source>
</evidence>
<proteinExistence type="inferred from homology"/>
<evidence type="ECO:0000256" key="3">
    <source>
        <dbReference type="ARBA" id="ARBA00022692"/>
    </source>
</evidence>
<feature type="region of interest" description="Disordered" evidence="7">
    <location>
        <begin position="213"/>
        <end position="248"/>
    </location>
</feature>
<dbReference type="AlphaFoldDB" id="A0A096P9W7"/>
<feature type="transmembrane region" description="Helical" evidence="8">
    <location>
        <begin position="96"/>
        <end position="114"/>
    </location>
</feature>
<keyword evidence="5 8" id="KW-0472">Membrane</keyword>
<dbReference type="InterPro" id="IPR011701">
    <property type="entry name" value="MFS"/>
</dbReference>
<evidence type="ECO:0000256" key="6">
    <source>
        <dbReference type="ARBA" id="ARBA00024338"/>
    </source>
</evidence>
<accession>A0A096P9W7</accession>
<dbReference type="SUPFAM" id="SSF103473">
    <property type="entry name" value="MFS general substrate transporter"/>
    <property type="match status" value="1"/>
</dbReference>
<dbReference type="GO" id="GO:0022857">
    <property type="term" value="F:transmembrane transporter activity"/>
    <property type="evidence" value="ECO:0007669"/>
    <property type="project" value="InterPro"/>
</dbReference>
<reference evidence="11" key="3">
    <citation type="submission" date="2017-04" db="EMBL/GenBank/DDBJ databases">
        <title>Population genomics of picophytoplankton unveils novel chromosome hypervariability.</title>
        <authorList>
            <consortium name="DOE Joint Genome Institute"/>
            <person name="Blanc-Mathieu R."/>
            <person name="Krasovec M."/>
            <person name="Hebrard M."/>
            <person name="Yau S."/>
            <person name="Desgranges E."/>
            <person name="Martin J."/>
            <person name="Schackwitz W."/>
            <person name="Kuo A."/>
            <person name="Salin G."/>
            <person name="Donnadieu C."/>
            <person name="Desdevises Y."/>
            <person name="Sanchez-Ferandin S."/>
            <person name="Moreau H."/>
            <person name="Rivals E."/>
            <person name="Grigoriev I.V."/>
            <person name="Grimsley N."/>
            <person name="Eyre-Walker A."/>
            <person name="Piganeau G."/>
        </authorList>
    </citation>
    <scope>NUCLEOTIDE SEQUENCE [LARGE SCALE GENOMIC DNA]</scope>
    <source>
        <strain evidence="11">RCC 1115</strain>
    </source>
</reference>
<feature type="transmembrane region" description="Helical" evidence="8">
    <location>
        <begin position="21"/>
        <end position="38"/>
    </location>
</feature>